<dbReference type="EMBL" id="JAGGLL010000017">
    <property type="protein sequence ID" value="MBP2022554.1"/>
    <property type="molecule type" value="Genomic_DNA"/>
</dbReference>
<dbReference type="SUPFAM" id="SSF49265">
    <property type="entry name" value="Fibronectin type III"/>
    <property type="match status" value="1"/>
</dbReference>
<evidence type="ECO:0000313" key="3">
    <source>
        <dbReference type="Proteomes" id="UP001519308"/>
    </source>
</evidence>
<dbReference type="Gene3D" id="3.20.20.80">
    <property type="entry name" value="Glycosidases"/>
    <property type="match status" value="1"/>
</dbReference>
<dbReference type="InterPro" id="IPR036116">
    <property type="entry name" value="FN3_sf"/>
</dbReference>
<dbReference type="Pfam" id="PF01183">
    <property type="entry name" value="Glyco_hydro_25"/>
    <property type="match status" value="1"/>
</dbReference>
<dbReference type="PANTHER" id="PTHR34135:SF2">
    <property type="entry name" value="LYSOZYME"/>
    <property type="match status" value="1"/>
</dbReference>
<sequence>MQQATFANIIGPDINEFRGDVNYALLATKTNYCYVRGSSSGTGRFRVDRRFFEYVKGLRSVGILSGAYHYAVPSTDLTTADAQCDDFIRVLQEAYGPGNYGDLFPVVDIETPQDKSISTDNLLDWVDRFRKRFERRTRRRLMLYTGLFFIQLYNNFRHSTKGYILSNMPLWIAMYKEIPSNPPFPPDAGGWTRWRMWQYSESGTMAGVNPPVDLNYGPTNLDFLKPPVVVKNFKAFPGRSAISLTWSRNPDVDLNGYNIFINSNYVTTVSKNATSYTIKLAKAPRPNEKYEITIEAFDVDGDFSPTRAKAQVTFRNSDINYDDVEDNMIKNNSPENYVLEDIFLPKASGKKNYQDPVDYLQREYINKQSDRSEYFGKEDEFEFYNLPLEEVDVYEPIDYDYVDPMGDMNEVNPEVRYREIDTNFSEFNANTKPVFKYNLNEEDEDFEDFDDFEDYDEFNSVPVFNDNSFDFDEEDFDVNYEEQAYYREEDYSEDEDRLDIDEYDMFNNQNLAQYNTMINPKYNKYIKENISGNERKPWEIEDNREEDNTVVETKEVIQVPELNTLKQEEEKEEIKDEDNSIVYNNEYEDSIRYRRVAENQLEFRNKKCKKCKKYKKSKKYCYDCKYYDGKHSIGGFEHHEHHEHHHDENYLYHPNYHLSDNYKNKKKKKHHREY</sequence>
<gene>
    <name evidence="2" type="ORF">J2Z44_002375</name>
</gene>
<protein>
    <submittedName>
        <fullName evidence="2">GH25 family lysozyme M1 (1,4-beta-N-acetylmuramidase)/ribosomal protein L32</fullName>
    </submittedName>
</protein>
<dbReference type="PROSITE" id="PS51904">
    <property type="entry name" value="GLYCOSYL_HYDROL_F25_2"/>
    <property type="match status" value="1"/>
</dbReference>
<dbReference type="CDD" id="cd00599">
    <property type="entry name" value="GH25_muramidase"/>
    <property type="match status" value="1"/>
</dbReference>
<comment type="similarity">
    <text evidence="1">Belongs to the glycosyl hydrolase 25 family.</text>
</comment>
<dbReference type="InterPro" id="IPR002053">
    <property type="entry name" value="Glyco_hydro_25"/>
</dbReference>
<name>A0ABS4K440_9CLOT</name>
<keyword evidence="3" id="KW-1185">Reference proteome</keyword>
<dbReference type="InterPro" id="IPR017853">
    <property type="entry name" value="GH"/>
</dbReference>
<dbReference type="Gene3D" id="2.60.40.10">
    <property type="entry name" value="Immunoglobulins"/>
    <property type="match status" value="1"/>
</dbReference>
<dbReference type="PANTHER" id="PTHR34135">
    <property type="entry name" value="LYSOZYME"/>
    <property type="match status" value="1"/>
</dbReference>
<dbReference type="InterPro" id="IPR013783">
    <property type="entry name" value="Ig-like_fold"/>
</dbReference>
<accession>A0ABS4K440</accession>
<evidence type="ECO:0000313" key="2">
    <source>
        <dbReference type="EMBL" id="MBP2022554.1"/>
    </source>
</evidence>
<organism evidence="2 3">
    <name type="scientific">Clostridium punense</name>
    <dbReference type="NCBI Taxonomy" id="1054297"/>
    <lineage>
        <taxon>Bacteria</taxon>
        <taxon>Bacillati</taxon>
        <taxon>Bacillota</taxon>
        <taxon>Clostridia</taxon>
        <taxon>Eubacteriales</taxon>
        <taxon>Clostridiaceae</taxon>
        <taxon>Clostridium</taxon>
    </lineage>
</organism>
<comment type="caution">
    <text evidence="2">The sequence shown here is derived from an EMBL/GenBank/DDBJ whole genome shotgun (WGS) entry which is preliminary data.</text>
</comment>
<dbReference type="Proteomes" id="UP001519308">
    <property type="component" value="Unassembled WGS sequence"/>
</dbReference>
<reference evidence="2 3" key="1">
    <citation type="submission" date="2021-03" db="EMBL/GenBank/DDBJ databases">
        <title>Genomic Encyclopedia of Type Strains, Phase IV (KMG-IV): sequencing the most valuable type-strain genomes for metagenomic binning, comparative biology and taxonomic classification.</title>
        <authorList>
            <person name="Goeker M."/>
        </authorList>
    </citation>
    <scope>NUCLEOTIDE SEQUENCE [LARGE SCALE GENOMIC DNA]</scope>
    <source>
        <strain evidence="2 3">DSM 28650</strain>
    </source>
</reference>
<dbReference type="SUPFAM" id="SSF51445">
    <property type="entry name" value="(Trans)glycosidases"/>
    <property type="match status" value="1"/>
</dbReference>
<proteinExistence type="inferred from homology"/>
<evidence type="ECO:0000256" key="1">
    <source>
        <dbReference type="ARBA" id="ARBA00010646"/>
    </source>
</evidence>